<dbReference type="PIRSF" id="PIRSF001112">
    <property type="entry name" value="Epoxide_hydrolase"/>
    <property type="match status" value="1"/>
</dbReference>
<organism evidence="6 7">
    <name type="scientific">Plastoroseomonas arctica</name>
    <dbReference type="NCBI Taxonomy" id="1509237"/>
    <lineage>
        <taxon>Bacteria</taxon>
        <taxon>Pseudomonadati</taxon>
        <taxon>Pseudomonadota</taxon>
        <taxon>Alphaproteobacteria</taxon>
        <taxon>Acetobacterales</taxon>
        <taxon>Acetobacteraceae</taxon>
        <taxon>Plastoroseomonas</taxon>
    </lineage>
</organism>
<dbReference type="EMBL" id="JAAEDH010000024">
    <property type="protein sequence ID" value="MBR0656952.1"/>
    <property type="molecule type" value="Genomic_DNA"/>
</dbReference>
<feature type="active site" description="Nucleophile" evidence="4">
    <location>
        <position position="176"/>
    </location>
</feature>
<reference evidence="6" key="2">
    <citation type="journal article" date="2021" name="Syst. Appl. Microbiol.">
        <title>Roseomonas hellenica sp. nov., isolated from roots of wild-growing Alkanna tinctoria.</title>
        <authorList>
            <person name="Rat A."/>
            <person name="Naranjo H.D."/>
            <person name="Lebbe L."/>
            <person name="Cnockaert M."/>
            <person name="Krigas N."/>
            <person name="Grigoriadou K."/>
            <person name="Maloupa E."/>
            <person name="Willems A."/>
        </authorList>
    </citation>
    <scope>NUCLEOTIDE SEQUENCE</scope>
    <source>
        <strain evidence="6">LMG 28251</strain>
    </source>
</reference>
<comment type="similarity">
    <text evidence="1">Belongs to the peptidase S33 family.</text>
</comment>
<evidence type="ECO:0000256" key="3">
    <source>
        <dbReference type="ARBA" id="ARBA00022801"/>
    </source>
</evidence>
<comment type="caution">
    <text evidence="6">The sequence shown here is derived from an EMBL/GenBank/DDBJ whole genome shotgun (WGS) entry which is preliminary data.</text>
</comment>
<evidence type="ECO:0000256" key="2">
    <source>
        <dbReference type="ARBA" id="ARBA00022797"/>
    </source>
</evidence>
<proteinExistence type="inferred from homology"/>
<reference evidence="6" key="1">
    <citation type="submission" date="2020-01" db="EMBL/GenBank/DDBJ databases">
        <authorList>
            <person name="Rat A."/>
        </authorList>
    </citation>
    <scope>NUCLEOTIDE SEQUENCE</scope>
    <source>
        <strain evidence="6">LMG 28251</strain>
    </source>
</reference>
<dbReference type="Gene3D" id="3.40.50.1820">
    <property type="entry name" value="alpha/beta hydrolase"/>
    <property type="match status" value="1"/>
</dbReference>
<feature type="active site" description="Proton donor" evidence="4">
    <location>
        <position position="303"/>
    </location>
</feature>
<dbReference type="Pfam" id="PF06441">
    <property type="entry name" value="EHN"/>
    <property type="match status" value="1"/>
</dbReference>
<name>A0AAF1KUT0_9PROT</name>
<sequence length="394" mass="42460">MTPFRLAIPDEALADLSTRLALTRLPDQAPGAPWAYGTDVACLGDLIAYWQHGFDWRAQEAALNAFPQFTVPLHGIDLHGLHVPGKGPNPTPLLLMHGWPGSVFEFLDIIPRLTDPAAFGGDPADAFTVVAPSLPGYGLSFAPGQPRFGVAEIADCLAELMTKVLGYPRFAAQGGDWGASIASNLGAVHAETLIGIHINLLAMRPDVPPPANPTAEEARYAAEVAEWLREEAGYQAIQGTRPQTLAFALTDSPAGLAAWIAEKFHAWTDNDGAIESAVDRDRMLANIALYWFTGCIGASFWPYYARLHGAWPIPEGRTVDVPMGYAAFPREIRRPPRSIAARSYTDIRRWTVMPKGGHFAAMEQPAALAADIAAFFRPLREAATAPGTAPPRGP</sequence>
<dbReference type="PANTHER" id="PTHR21661">
    <property type="entry name" value="EPOXIDE HYDROLASE 1-RELATED"/>
    <property type="match status" value="1"/>
</dbReference>
<keyword evidence="7" id="KW-1185">Reference proteome</keyword>
<dbReference type="InterPro" id="IPR010497">
    <property type="entry name" value="Epoxide_hydro_N"/>
</dbReference>
<dbReference type="InterPro" id="IPR029058">
    <property type="entry name" value="AB_hydrolase_fold"/>
</dbReference>
<keyword evidence="2" id="KW-0058">Aromatic hydrocarbons catabolism</keyword>
<dbReference type="InterPro" id="IPR016292">
    <property type="entry name" value="Epoxide_hydrolase"/>
</dbReference>
<dbReference type="PRINTS" id="PR00412">
    <property type="entry name" value="EPOXHYDRLASE"/>
</dbReference>
<dbReference type="GO" id="GO:0004301">
    <property type="term" value="F:epoxide hydrolase activity"/>
    <property type="evidence" value="ECO:0007669"/>
    <property type="project" value="TreeGrafter"/>
</dbReference>
<dbReference type="Proteomes" id="UP001196068">
    <property type="component" value="Unassembled WGS sequence"/>
</dbReference>
<dbReference type="RefSeq" id="WP_211875820.1">
    <property type="nucleotide sequence ID" value="NZ_JAAEDH010000024.1"/>
</dbReference>
<evidence type="ECO:0000313" key="6">
    <source>
        <dbReference type="EMBL" id="MBR0656952.1"/>
    </source>
</evidence>
<accession>A0AAF1KUT0</accession>
<feature type="domain" description="Epoxide hydrolase N-terminal" evidence="5">
    <location>
        <begin position="1"/>
        <end position="106"/>
    </location>
</feature>
<dbReference type="GO" id="GO:0097176">
    <property type="term" value="P:epoxide metabolic process"/>
    <property type="evidence" value="ECO:0007669"/>
    <property type="project" value="TreeGrafter"/>
</dbReference>
<evidence type="ECO:0000313" key="7">
    <source>
        <dbReference type="Proteomes" id="UP001196068"/>
    </source>
</evidence>
<protein>
    <submittedName>
        <fullName evidence="6">Epoxide hydrolase 1</fullName>
    </submittedName>
</protein>
<keyword evidence="3 6" id="KW-0378">Hydrolase</keyword>
<dbReference type="SUPFAM" id="SSF53474">
    <property type="entry name" value="alpha/beta-Hydrolases"/>
    <property type="match status" value="1"/>
</dbReference>
<gene>
    <name evidence="6" type="ORF">GXW79_17875</name>
</gene>
<dbReference type="PANTHER" id="PTHR21661:SF35">
    <property type="entry name" value="EPOXIDE HYDROLASE"/>
    <property type="match status" value="1"/>
</dbReference>
<evidence type="ECO:0000259" key="5">
    <source>
        <dbReference type="Pfam" id="PF06441"/>
    </source>
</evidence>
<evidence type="ECO:0000256" key="4">
    <source>
        <dbReference type="PIRSR" id="PIRSR001112-1"/>
    </source>
</evidence>
<dbReference type="InterPro" id="IPR000639">
    <property type="entry name" value="Epox_hydrolase-like"/>
</dbReference>
<evidence type="ECO:0000256" key="1">
    <source>
        <dbReference type="ARBA" id="ARBA00010088"/>
    </source>
</evidence>
<feature type="active site" description="Proton acceptor" evidence="4">
    <location>
        <position position="358"/>
    </location>
</feature>
<dbReference type="AlphaFoldDB" id="A0AAF1KUT0"/>